<proteinExistence type="inferred from homology"/>
<keyword evidence="5 6" id="KW-0472">Membrane</keyword>
<feature type="transmembrane region" description="Helical" evidence="6">
    <location>
        <begin position="156"/>
        <end position="176"/>
    </location>
</feature>
<feature type="transmembrane region" description="Helical" evidence="6">
    <location>
        <begin position="71"/>
        <end position="92"/>
    </location>
</feature>
<reference evidence="8" key="1">
    <citation type="submission" date="2020-12" db="UniProtKB">
        <authorList>
            <consortium name="WormBaseParasite"/>
        </authorList>
    </citation>
    <scope>IDENTIFICATION</scope>
    <source>
        <strain evidence="8">MHco3</strain>
    </source>
</reference>
<feature type="transmembrane region" description="Helical" evidence="6">
    <location>
        <begin position="35"/>
        <end position="59"/>
    </location>
</feature>
<dbReference type="PRINTS" id="PR00699">
    <property type="entry name" value="TMPROTEINSRB"/>
</dbReference>
<comment type="subcellular location">
    <subcellularLocation>
        <location evidence="1">Membrane</location>
        <topology evidence="1">Multi-pass membrane protein</topology>
    </subcellularLocation>
</comment>
<dbReference type="OrthoDB" id="5836746at2759"/>
<evidence type="ECO:0000256" key="1">
    <source>
        <dbReference type="ARBA" id="ARBA00004141"/>
    </source>
</evidence>
<evidence type="ECO:0000313" key="7">
    <source>
        <dbReference type="Proteomes" id="UP000025227"/>
    </source>
</evidence>
<keyword evidence="7" id="KW-1185">Reference proteome</keyword>
<dbReference type="GO" id="GO:0007606">
    <property type="term" value="P:sensory perception of chemical stimulus"/>
    <property type="evidence" value="ECO:0007669"/>
    <property type="project" value="InterPro"/>
</dbReference>
<feature type="transmembrane region" description="Helical" evidence="6">
    <location>
        <begin position="244"/>
        <end position="269"/>
    </location>
</feature>
<name>A0A7I4YND0_HAECO</name>
<evidence type="ECO:0000313" key="8">
    <source>
        <dbReference type="WBParaSite" id="HCON_00122110-00001"/>
    </source>
</evidence>
<keyword evidence="4 6" id="KW-1133">Transmembrane helix</keyword>
<dbReference type="GO" id="GO:0016020">
    <property type="term" value="C:membrane"/>
    <property type="evidence" value="ECO:0007669"/>
    <property type="project" value="UniProtKB-SubCell"/>
</dbReference>
<dbReference type="Pfam" id="PF10292">
    <property type="entry name" value="7TM_GPCR_Srab"/>
    <property type="match status" value="1"/>
</dbReference>
<dbReference type="PANTHER" id="PTHR31216">
    <property type="entry name" value="SERPENTINE RECEPTOR CLASS BETA-1-RELATED-RELATED"/>
    <property type="match status" value="1"/>
</dbReference>
<evidence type="ECO:0000256" key="3">
    <source>
        <dbReference type="ARBA" id="ARBA00022692"/>
    </source>
</evidence>
<accession>A0A7I4YND0</accession>
<evidence type="ECO:0000256" key="5">
    <source>
        <dbReference type="ARBA" id="ARBA00023136"/>
    </source>
</evidence>
<dbReference type="GO" id="GO:0004888">
    <property type="term" value="F:transmembrane signaling receptor activity"/>
    <property type="evidence" value="ECO:0007669"/>
    <property type="project" value="InterPro"/>
</dbReference>
<dbReference type="AlphaFoldDB" id="A0A7I4YND0"/>
<dbReference type="Proteomes" id="UP000025227">
    <property type="component" value="Unplaced"/>
</dbReference>
<dbReference type="InterPro" id="IPR002184">
    <property type="entry name" value="7TM_GPCR_serpentine_rcpt_Srb"/>
</dbReference>
<feature type="transmembrane region" description="Helical" evidence="6">
    <location>
        <begin position="201"/>
        <end position="223"/>
    </location>
</feature>
<dbReference type="InterPro" id="IPR019408">
    <property type="entry name" value="7TM_GPCR_serpentine_rcpt_Srab"/>
</dbReference>
<sequence length="342" mass="39599">LLWSMATPKTLQQNLNDSYCIERGALTATTTYYRVSLLIALMVSIMSAIFMINFIIRYHRGSLLLHSNLRILYFFLCLCCFSYDILNIVAKIHHLTVSLVAETPCQIFMLKYLYMAISLPLFFSINGAQFAQISIITERVAAIVFVRNYESGYRRLGPALVATVVTANICTLYYMYYGETFDAPQWSARSLPSTTFPRSSLALLVMLIVNFISLLITIALYIFSRSRRERMTLSSKFQSNENAIVSNLLFLTSSLQFATLFLSQMFNLYLRTYQFSNPLLAVYRENFDLFNYYTLILPILSTIYFIKVKRRRVRDIANKINMKATGNEGWTNYSIMIQRQWS</sequence>
<protein>
    <submittedName>
        <fullName evidence="8">G protein-coupled receptor</fullName>
    </submittedName>
</protein>
<evidence type="ECO:0000256" key="6">
    <source>
        <dbReference type="SAM" id="Phobius"/>
    </source>
</evidence>
<feature type="transmembrane region" description="Helical" evidence="6">
    <location>
        <begin position="289"/>
        <end position="306"/>
    </location>
</feature>
<feature type="transmembrane region" description="Helical" evidence="6">
    <location>
        <begin position="112"/>
        <end position="135"/>
    </location>
</feature>
<evidence type="ECO:0000256" key="4">
    <source>
        <dbReference type="ARBA" id="ARBA00022989"/>
    </source>
</evidence>
<organism evidence="7 8">
    <name type="scientific">Haemonchus contortus</name>
    <name type="common">Barber pole worm</name>
    <dbReference type="NCBI Taxonomy" id="6289"/>
    <lineage>
        <taxon>Eukaryota</taxon>
        <taxon>Metazoa</taxon>
        <taxon>Ecdysozoa</taxon>
        <taxon>Nematoda</taxon>
        <taxon>Chromadorea</taxon>
        <taxon>Rhabditida</taxon>
        <taxon>Rhabditina</taxon>
        <taxon>Rhabditomorpha</taxon>
        <taxon>Strongyloidea</taxon>
        <taxon>Trichostrongylidae</taxon>
        <taxon>Haemonchus</taxon>
    </lineage>
</organism>
<comment type="similarity">
    <text evidence="2">Belongs to the nematode receptor-like protein srb family.</text>
</comment>
<dbReference type="WBParaSite" id="HCON_00122110-00001">
    <property type="protein sequence ID" value="HCON_00122110-00001"/>
    <property type="gene ID" value="HCON_00122110"/>
</dbReference>
<evidence type="ECO:0000256" key="2">
    <source>
        <dbReference type="ARBA" id="ARBA00006860"/>
    </source>
</evidence>
<dbReference type="PANTHER" id="PTHR31216:SF11">
    <property type="entry name" value="SERPENTINE RECEPTOR CLASS BETA-16-RELATED"/>
    <property type="match status" value="1"/>
</dbReference>
<keyword evidence="3 6" id="KW-0812">Transmembrane</keyword>